<dbReference type="Gene3D" id="3.20.20.10">
    <property type="entry name" value="Alanine racemase"/>
    <property type="match status" value="1"/>
</dbReference>
<name>A0A382BMS2_9ZZZZ</name>
<dbReference type="InterPro" id="IPR001608">
    <property type="entry name" value="Ala_racemase_N"/>
</dbReference>
<dbReference type="EMBL" id="UINC01030472">
    <property type="protein sequence ID" value="SVB14929.1"/>
    <property type="molecule type" value="Genomic_DNA"/>
</dbReference>
<feature type="domain" description="D-serine dehydratase-like" evidence="3">
    <location>
        <begin position="258"/>
        <end position="351"/>
    </location>
</feature>
<dbReference type="SUPFAM" id="SSF51419">
    <property type="entry name" value="PLP-binding barrel"/>
    <property type="match status" value="1"/>
</dbReference>
<evidence type="ECO:0000313" key="4">
    <source>
        <dbReference type="EMBL" id="SVB14929.1"/>
    </source>
</evidence>
<evidence type="ECO:0000256" key="1">
    <source>
        <dbReference type="ARBA" id="ARBA00005323"/>
    </source>
</evidence>
<dbReference type="InterPro" id="IPR029066">
    <property type="entry name" value="PLP-binding_barrel"/>
</dbReference>
<keyword evidence="2" id="KW-0456">Lyase</keyword>
<dbReference type="Gene3D" id="2.40.37.20">
    <property type="entry name" value="D-serine dehydratase-like domain"/>
    <property type="match status" value="1"/>
</dbReference>
<dbReference type="InterPro" id="IPR042208">
    <property type="entry name" value="D-ser_dehydrat-like_sf"/>
</dbReference>
<reference evidence="4" key="1">
    <citation type="submission" date="2018-05" db="EMBL/GenBank/DDBJ databases">
        <authorList>
            <person name="Lanie J.A."/>
            <person name="Ng W.-L."/>
            <person name="Kazmierczak K.M."/>
            <person name="Andrzejewski T.M."/>
            <person name="Davidsen T.M."/>
            <person name="Wayne K.J."/>
            <person name="Tettelin H."/>
            <person name="Glass J.I."/>
            <person name="Rusch D."/>
            <person name="Podicherti R."/>
            <person name="Tsui H.-C.T."/>
            <person name="Winkler M.E."/>
        </authorList>
    </citation>
    <scope>NUCLEOTIDE SEQUENCE</scope>
</reference>
<organism evidence="4">
    <name type="scientific">marine metagenome</name>
    <dbReference type="NCBI Taxonomy" id="408172"/>
    <lineage>
        <taxon>unclassified sequences</taxon>
        <taxon>metagenomes</taxon>
        <taxon>ecological metagenomes</taxon>
    </lineage>
</organism>
<accession>A0A382BMS2</accession>
<protein>
    <recommendedName>
        <fullName evidence="3">D-serine dehydratase-like domain-containing protein</fullName>
    </recommendedName>
</protein>
<dbReference type="GO" id="GO:0036088">
    <property type="term" value="P:D-serine catabolic process"/>
    <property type="evidence" value="ECO:0007669"/>
    <property type="project" value="TreeGrafter"/>
</dbReference>
<dbReference type="PANTHER" id="PTHR28004:SF2">
    <property type="entry name" value="D-SERINE DEHYDRATASE"/>
    <property type="match status" value="1"/>
</dbReference>
<evidence type="ECO:0000259" key="3">
    <source>
        <dbReference type="SMART" id="SM01119"/>
    </source>
</evidence>
<dbReference type="Pfam" id="PF01168">
    <property type="entry name" value="Ala_racemase_N"/>
    <property type="match status" value="1"/>
</dbReference>
<dbReference type="SMART" id="SM01119">
    <property type="entry name" value="D-ser_dehydrat"/>
    <property type="match status" value="1"/>
</dbReference>
<dbReference type="Pfam" id="PF14031">
    <property type="entry name" value="D-ser_dehydrat"/>
    <property type="match status" value="1"/>
</dbReference>
<dbReference type="InterPro" id="IPR051466">
    <property type="entry name" value="D-amino_acid_metab_enzyme"/>
</dbReference>
<proteinExistence type="inferred from homology"/>
<dbReference type="GO" id="GO:0008721">
    <property type="term" value="F:D-serine ammonia-lyase activity"/>
    <property type="evidence" value="ECO:0007669"/>
    <property type="project" value="TreeGrafter"/>
</dbReference>
<dbReference type="AlphaFoldDB" id="A0A382BMS2"/>
<comment type="similarity">
    <text evidence="1">Belongs to the DSD1 family.</text>
</comment>
<gene>
    <name evidence="4" type="ORF">METZ01_LOCUS167783</name>
</gene>
<dbReference type="InterPro" id="IPR026956">
    <property type="entry name" value="D-ser_dehydrat-like_dom"/>
</dbReference>
<evidence type="ECO:0000256" key="2">
    <source>
        <dbReference type="ARBA" id="ARBA00023239"/>
    </source>
</evidence>
<sequence>MTVDSVSRSLESIETPAGVVDLSRAKANAERVAAYCKDHRLSWRPHIKTHKCTSLARIQLGVGVGGLTVATPREAEVMATVCDDLLLAYPIIGDSKLDRVMGLPEGVRVTVGLDSEAVLRAVAAAAARAGRVVRILVEVDLGMRRVGLETPEEAVQLAGMVRDLDRVTYEGLMFYPGHIRVPQEEQSAGLRTLARDLTAVLAALEDAGLSPNVVSGGSTPTIWRSHEIPGLTEIRPGTCIFYDREDLTVGVAGVKDMAYTVLATVVSTSVSGQAVIDAGSKSLSKEGRGADHGFGILLEHPDVVVRQLSEEHGVLDITSTHWRPQVGDRVQVIPNHVCVSVNLQEHLLVLSEGSVEEWPLEARGRDPFLPAA</sequence>
<dbReference type="PANTHER" id="PTHR28004">
    <property type="entry name" value="ZGC:162816-RELATED"/>
    <property type="match status" value="1"/>
</dbReference>